<dbReference type="SUPFAM" id="SSF56672">
    <property type="entry name" value="DNA/RNA polymerases"/>
    <property type="match status" value="1"/>
</dbReference>
<dbReference type="Gene3D" id="1.10.340.70">
    <property type="match status" value="1"/>
</dbReference>
<keyword evidence="2" id="KW-0548">Nucleotidyltransferase</keyword>
<evidence type="ECO:0000256" key="6">
    <source>
        <dbReference type="ARBA" id="ARBA00022918"/>
    </source>
</evidence>
<dbReference type="CDD" id="cd01647">
    <property type="entry name" value="RT_LTR"/>
    <property type="match status" value="1"/>
</dbReference>
<evidence type="ECO:0000256" key="2">
    <source>
        <dbReference type="ARBA" id="ARBA00022695"/>
    </source>
</evidence>
<feature type="domain" description="Integrase catalytic" evidence="8">
    <location>
        <begin position="725"/>
        <end position="892"/>
    </location>
</feature>
<dbReference type="InterPro" id="IPR001584">
    <property type="entry name" value="Integrase_cat-core"/>
</dbReference>
<evidence type="ECO:0000259" key="8">
    <source>
        <dbReference type="PROSITE" id="PS50994"/>
    </source>
</evidence>
<dbReference type="Pfam" id="PF00665">
    <property type="entry name" value="rve"/>
    <property type="match status" value="1"/>
</dbReference>
<dbReference type="GO" id="GO:0015074">
    <property type="term" value="P:DNA integration"/>
    <property type="evidence" value="ECO:0007669"/>
    <property type="project" value="InterPro"/>
</dbReference>
<dbReference type="OMA" id="WIRECER"/>
<dbReference type="GO" id="GO:0004519">
    <property type="term" value="F:endonuclease activity"/>
    <property type="evidence" value="ECO:0007669"/>
    <property type="project" value="UniProtKB-KW"/>
</dbReference>
<evidence type="ECO:0000313" key="9">
    <source>
        <dbReference type="EMBL" id="EZG42998.1"/>
    </source>
</evidence>
<accession>A0A023AX45</accession>
<sequence>MNERETSLITNGSQLCLLSIFDTQVTLFEIQTPLGPALIDTGSAANLVHSEYASAKKEAHAKPTLVDAGGQRLDIDGYTITDVTLPGGRQEQIFAWTTPNLPVPIIIGLQQLEEWKAVLTIPTAGTASLLCQKHNDTDARVLLGPAKVLPQSLTVDPTRKPIAARPYVYPPGIRKQAIDTIQMMINNDIIRPSNSPWAAKPRIVFDGAKPIRICGNYIPLNTCLQNNAYPLPNTESLLQRVAQGRYFTKIDLSKSFWQIPLDEMSKKYTAFYGPDGLYEYNRLPFGLKTAPAIFQKVIDEVLSGFTTFAFAYIDDIAVIGADPLECRLRLKEIVDRLEGHGFTINQAKSVFEPQHQIEFLGHLVSHHRIGTHPKHTEAATNMKIPENKKELQQILGFANYFRRYIARFAEIVAPLYQALNRNPLALSDKEIQIIERVKELISNLPDLHPMDDVSPLVLDVDASQRGIGACLFALRKDELWPIAYASHAFDKRESKWPIRELEAFAIVWSLKHFRTLLIGDRELTIRSDHQSLQWIRECERGRIARWNAILDEFNAKVVYRKGADNIVADVLSRQIATDEISDDIADRMQPDMCLPIISYPALQVDEPARIHKFCSLDLMTIAEHTAHDAEGERLYEANLLNKQHACYWEGDRVYIPSELRTMTLGQFHNPHSFHLGTTKTYRHMKTVVYWPKMKESIDAYVKSCTTCQKSKKGYECRQGSPLHIQGIQPLHTLLVDFYGPVIKKSSDSTGDNETPEKYWLFSMMDAFTRYWQVAIVRHTDSATVWNVLLRKWFEYFGIPDRIVSDNATSFTCDFSVRKADELGIQWIYNAPYHPIARAPVEILNRHLNVFFQQHSVLKPKWTEELRLFVQQYNNTVQDTIGFAPSELLFGRTLNPLKITVDVVDDLKTHMKQIQTKRDEAMAHISQQQAEMDLNSRTTSINPIVGQLVCARLYPKRKHDPIFSDP</sequence>
<dbReference type="CDD" id="cd09274">
    <property type="entry name" value="RNase_HI_RT_Ty3"/>
    <property type="match status" value="1"/>
</dbReference>
<proteinExistence type="predicted"/>
<dbReference type="Gene3D" id="3.30.70.270">
    <property type="match status" value="2"/>
</dbReference>
<dbReference type="Proteomes" id="UP000019763">
    <property type="component" value="Unassembled WGS sequence"/>
</dbReference>
<gene>
    <name evidence="9" type="ORF">GNI_198740</name>
</gene>
<dbReference type="EMBL" id="AFNH02001533">
    <property type="protein sequence ID" value="EZG42998.1"/>
    <property type="molecule type" value="Genomic_DNA"/>
</dbReference>
<dbReference type="InterPro" id="IPR043502">
    <property type="entry name" value="DNA/RNA_pol_sf"/>
</dbReference>
<comment type="caution">
    <text evidence="9">The sequence shown here is derived from an EMBL/GenBank/DDBJ whole genome shotgun (WGS) entry which is preliminary data.</text>
</comment>
<dbReference type="VEuPathDB" id="CryptoDB:GNI_198740"/>
<dbReference type="PANTHER" id="PTHR37984">
    <property type="entry name" value="PROTEIN CBG26694"/>
    <property type="match status" value="1"/>
</dbReference>
<keyword evidence="1" id="KW-0808">Transferase</keyword>
<evidence type="ECO:0000256" key="5">
    <source>
        <dbReference type="ARBA" id="ARBA00022801"/>
    </source>
</evidence>
<evidence type="ECO:0000313" key="10">
    <source>
        <dbReference type="Proteomes" id="UP000019763"/>
    </source>
</evidence>
<dbReference type="Pfam" id="PF17917">
    <property type="entry name" value="RT_RNaseH"/>
    <property type="match status" value="1"/>
</dbReference>
<dbReference type="InterPro" id="IPR000477">
    <property type="entry name" value="RT_dom"/>
</dbReference>
<dbReference type="GO" id="GO:0003676">
    <property type="term" value="F:nucleic acid binding"/>
    <property type="evidence" value="ECO:0007669"/>
    <property type="project" value="InterPro"/>
</dbReference>
<dbReference type="SUPFAM" id="SSF53098">
    <property type="entry name" value="Ribonuclease H-like"/>
    <property type="match status" value="1"/>
</dbReference>
<dbReference type="InterPro" id="IPR036397">
    <property type="entry name" value="RNaseH_sf"/>
</dbReference>
<keyword evidence="10" id="KW-1185">Reference proteome</keyword>
<dbReference type="Pfam" id="PF00078">
    <property type="entry name" value="RVT_1"/>
    <property type="match status" value="1"/>
</dbReference>
<dbReference type="eggNOG" id="KOG0017">
    <property type="taxonomic scope" value="Eukaryota"/>
</dbReference>
<evidence type="ECO:0000256" key="3">
    <source>
        <dbReference type="ARBA" id="ARBA00022722"/>
    </source>
</evidence>
<dbReference type="Gene3D" id="3.30.420.10">
    <property type="entry name" value="Ribonuclease H-like superfamily/Ribonuclease H"/>
    <property type="match status" value="1"/>
</dbReference>
<evidence type="ECO:0000256" key="4">
    <source>
        <dbReference type="ARBA" id="ARBA00022759"/>
    </source>
</evidence>
<dbReference type="AlphaFoldDB" id="A0A023AX45"/>
<organism evidence="9 10">
    <name type="scientific">Gregarina niphandrodes</name>
    <name type="common">Septate eugregarine</name>
    <dbReference type="NCBI Taxonomy" id="110365"/>
    <lineage>
        <taxon>Eukaryota</taxon>
        <taxon>Sar</taxon>
        <taxon>Alveolata</taxon>
        <taxon>Apicomplexa</taxon>
        <taxon>Conoidasida</taxon>
        <taxon>Gregarinasina</taxon>
        <taxon>Eugregarinorida</taxon>
        <taxon>Gregarinidae</taxon>
        <taxon>Gregarina</taxon>
    </lineage>
</organism>
<dbReference type="InterPro" id="IPR050951">
    <property type="entry name" value="Retrovirus_Pol_polyprotein"/>
</dbReference>
<dbReference type="GO" id="GO:0016787">
    <property type="term" value="F:hydrolase activity"/>
    <property type="evidence" value="ECO:0007669"/>
    <property type="project" value="UniProtKB-KW"/>
</dbReference>
<dbReference type="InterPro" id="IPR012337">
    <property type="entry name" value="RNaseH-like_sf"/>
</dbReference>
<keyword evidence="6" id="KW-0695">RNA-directed DNA polymerase</keyword>
<feature type="domain" description="Reverse transcriptase" evidence="7">
    <location>
        <begin position="137"/>
        <end position="364"/>
    </location>
</feature>
<dbReference type="GO" id="GO:0003964">
    <property type="term" value="F:RNA-directed DNA polymerase activity"/>
    <property type="evidence" value="ECO:0007669"/>
    <property type="project" value="UniProtKB-KW"/>
</dbReference>
<evidence type="ECO:0000256" key="1">
    <source>
        <dbReference type="ARBA" id="ARBA00022679"/>
    </source>
</evidence>
<keyword evidence="5" id="KW-0378">Hydrolase</keyword>
<dbReference type="Pfam" id="PF17921">
    <property type="entry name" value="Integrase_H2C2"/>
    <property type="match status" value="1"/>
</dbReference>
<dbReference type="Gene3D" id="3.10.20.370">
    <property type="match status" value="1"/>
</dbReference>
<dbReference type="InterPro" id="IPR043128">
    <property type="entry name" value="Rev_trsase/Diguanyl_cyclase"/>
</dbReference>
<dbReference type="OrthoDB" id="2013610at2759"/>
<dbReference type="PROSITE" id="PS50878">
    <property type="entry name" value="RT_POL"/>
    <property type="match status" value="1"/>
</dbReference>
<dbReference type="Gene3D" id="3.10.10.10">
    <property type="entry name" value="HIV Type 1 Reverse Transcriptase, subunit A, domain 1"/>
    <property type="match status" value="1"/>
</dbReference>
<keyword evidence="3" id="KW-0540">Nuclease</keyword>
<dbReference type="PROSITE" id="PS50994">
    <property type="entry name" value="INTEGRASE"/>
    <property type="match status" value="1"/>
</dbReference>
<dbReference type="CDD" id="cd00303">
    <property type="entry name" value="retropepsin_like"/>
    <property type="match status" value="1"/>
</dbReference>
<dbReference type="GeneID" id="22916358"/>
<dbReference type="PANTHER" id="PTHR37984:SF5">
    <property type="entry name" value="PROTEIN NYNRIN-LIKE"/>
    <property type="match status" value="1"/>
</dbReference>
<reference evidence="9" key="1">
    <citation type="submission" date="2013-12" db="EMBL/GenBank/DDBJ databases">
        <authorList>
            <person name="Omoto C.K."/>
            <person name="Sibley D."/>
            <person name="Venepally P."/>
            <person name="Hadjithomas M."/>
            <person name="Karamycheva S."/>
            <person name="Brunk B."/>
            <person name="Roos D."/>
            <person name="Caler E."/>
            <person name="Lorenzi H."/>
        </authorList>
    </citation>
    <scope>NUCLEOTIDE SEQUENCE</scope>
</reference>
<name>A0A023AX45_GRENI</name>
<dbReference type="InterPro" id="IPR041373">
    <property type="entry name" value="RT_RNaseH"/>
</dbReference>
<keyword evidence="4" id="KW-0255">Endonuclease</keyword>
<protein>
    <submittedName>
        <fullName evidence="9">KRAB-A domain protein</fullName>
    </submittedName>
</protein>
<dbReference type="RefSeq" id="XP_011133729.1">
    <property type="nucleotide sequence ID" value="XM_011135427.1"/>
</dbReference>
<dbReference type="FunFam" id="3.10.20.370:FF:000001">
    <property type="entry name" value="Retrovirus-related Pol polyprotein from transposon 17.6-like protein"/>
    <property type="match status" value="1"/>
</dbReference>
<dbReference type="InterPro" id="IPR041588">
    <property type="entry name" value="Integrase_H2C2"/>
</dbReference>
<evidence type="ECO:0000259" key="7">
    <source>
        <dbReference type="PROSITE" id="PS50878"/>
    </source>
</evidence>